<keyword evidence="2" id="KW-1003">Cell membrane</keyword>
<comment type="subcellular location">
    <subcellularLocation>
        <location evidence="1">Cell membrane</location>
        <topology evidence="1">Multi-pass membrane protein</topology>
    </subcellularLocation>
</comment>
<dbReference type="AlphaFoldDB" id="A0A3P5WYP0"/>
<keyword evidence="9" id="KW-1185">Reference proteome</keyword>
<name>A0A3P5WYP0_9BACL</name>
<dbReference type="OrthoDB" id="9768837at2"/>
<feature type="domain" description="ABC-2 type transporter transmembrane" evidence="7">
    <location>
        <begin position="19"/>
        <end position="382"/>
    </location>
</feature>
<dbReference type="Pfam" id="PF12698">
    <property type="entry name" value="ABC2_membrane_3"/>
    <property type="match status" value="1"/>
</dbReference>
<organism evidence="8 9">
    <name type="scientific">Filibacter tadaridae</name>
    <dbReference type="NCBI Taxonomy" id="2483811"/>
    <lineage>
        <taxon>Bacteria</taxon>
        <taxon>Bacillati</taxon>
        <taxon>Bacillota</taxon>
        <taxon>Bacilli</taxon>
        <taxon>Bacillales</taxon>
        <taxon>Caryophanaceae</taxon>
        <taxon>Filibacter</taxon>
    </lineage>
</organism>
<dbReference type="PANTHER" id="PTHR30294">
    <property type="entry name" value="MEMBRANE COMPONENT OF ABC TRANSPORTER YHHJ-RELATED"/>
    <property type="match status" value="1"/>
</dbReference>
<keyword evidence="4 6" id="KW-1133">Transmembrane helix</keyword>
<sequence length="408" mass="45752">MRNSLKVAKWEIKRNMTNKSFIISLLSTPVIFLAFLFIPMLFDKSNSEENVSVYLYDELGIWNEVQEVVNESEINNWTLMQTKIQEAEMQNDLPDMEQSVYIALTEAGLEQGQIKMYMSDDLDKLSPYEASILEQPLRQLQLERLGLSEIQKETIANQVSVVPVSVDEAEAKGVALGEADPLKRIIPGAFAGVILFSIVMTGMMIFQSASQEKKEKVAEIILSSLTPVELMQGKIIGYFILGITQVIVWLAVALPAIMWRFELPLMEYLLVPELFLLLFIAFAGYLLFAAIFVAIGSTVEDMTATSNFQGMVIMLPFLPLIFIGPILADPSGVIAQVGSFIPVTAPAILLLRLSLLEEWPWVEIGIAVVILVISIWLFMKLAGKIFKTGILMYGKNATPKEIWKWMWA</sequence>
<feature type="transmembrane region" description="Helical" evidence="6">
    <location>
        <begin position="274"/>
        <end position="296"/>
    </location>
</feature>
<evidence type="ECO:0000256" key="3">
    <source>
        <dbReference type="ARBA" id="ARBA00022692"/>
    </source>
</evidence>
<keyword evidence="3 6" id="KW-0812">Transmembrane</keyword>
<dbReference type="InterPro" id="IPR051449">
    <property type="entry name" value="ABC-2_transporter_component"/>
</dbReference>
<feature type="transmembrane region" description="Helical" evidence="6">
    <location>
        <begin position="333"/>
        <end position="353"/>
    </location>
</feature>
<evidence type="ECO:0000313" key="8">
    <source>
        <dbReference type="EMBL" id="VDC24160.1"/>
    </source>
</evidence>
<dbReference type="GO" id="GO:0005886">
    <property type="term" value="C:plasma membrane"/>
    <property type="evidence" value="ECO:0007669"/>
    <property type="project" value="UniProtKB-SubCell"/>
</dbReference>
<protein>
    <submittedName>
        <fullName evidence="8">ABC-2 family transporter protein</fullName>
    </submittedName>
</protein>
<feature type="transmembrane region" description="Helical" evidence="6">
    <location>
        <begin position="185"/>
        <end position="206"/>
    </location>
</feature>
<evidence type="ECO:0000256" key="6">
    <source>
        <dbReference type="SAM" id="Phobius"/>
    </source>
</evidence>
<evidence type="ECO:0000256" key="1">
    <source>
        <dbReference type="ARBA" id="ARBA00004651"/>
    </source>
</evidence>
<evidence type="ECO:0000256" key="4">
    <source>
        <dbReference type="ARBA" id="ARBA00022989"/>
    </source>
</evidence>
<dbReference type="GO" id="GO:0140359">
    <property type="term" value="F:ABC-type transporter activity"/>
    <property type="evidence" value="ECO:0007669"/>
    <property type="project" value="InterPro"/>
</dbReference>
<reference evidence="8 9" key="1">
    <citation type="submission" date="2018-11" db="EMBL/GenBank/DDBJ databases">
        <authorList>
            <person name="Criscuolo A."/>
        </authorList>
    </citation>
    <scope>NUCLEOTIDE SEQUENCE [LARGE SCALE GENOMIC DNA]</scope>
    <source>
        <strain evidence="8">ATB-66</strain>
    </source>
</reference>
<dbReference type="EMBL" id="UXAV01000030">
    <property type="protein sequence ID" value="VDC24160.1"/>
    <property type="molecule type" value="Genomic_DNA"/>
</dbReference>
<keyword evidence="5 6" id="KW-0472">Membrane</keyword>
<feature type="transmembrane region" description="Helical" evidence="6">
    <location>
        <begin position="360"/>
        <end position="379"/>
    </location>
</feature>
<dbReference type="Proteomes" id="UP000270468">
    <property type="component" value="Unassembled WGS sequence"/>
</dbReference>
<feature type="transmembrane region" description="Helical" evidence="6">
    <location>
        <begin position="21"/>
        <end position="42"/>
    </location>
</feature>
<accession>A0A3P5WYP0</accession>
<dbReference type="RefSeq" id="WP_124069434.1">
    <property type="nucleotide sequence ID" value="NZ_CBCRXF010000017.1"/>
</dbReference>
<proteinExistence type="predicted"/>
<evidence type="ECO:0000256" key="2">
    <source>
        <dbReference type="ARBA" id="ARBA00022475"/>
    </source>
</evidence>
<feature type="transmembrane region" description="Helical" evidence="6">
    <location>
        <begin position="235"/>
        <end position="254"/>
    </location>
</feature>
<dbReference type="InterPro" id="IPR013525">
    <property type="entry name" value="ABC2_TM"/>
</dbReference>
<gene>
    <name evidence="8" type="ORF">FILTAD_01006</name>
</gene>
<evidence type="ECO:0000256" key="5">
    <source>
        <dbReference type="ARBA" id="ARBA00023136"/>
    </source>
</evidence>
<evidence type="ECO:0000313" key="9">
    <source>
        <dbReference type="Proteomes" id="UP000270468"/>
    </source>
</evidence>
<feature type="transmembrane region" description="Helical" evidence="6">
    <location>
        <begin position="308"/>
        <end position="327"/>
    </location>
</feature>
<evidence type="ECO:0000259" key="7">
    <source>
        <dbReference type="Pfam" id="PF12698"/>
    </source>
</evidence>
<dbReference type="PANTHER" id="PTHR30294:SF29">
    <property type="entry name" value="MULTIDRUG ABC TRANSPORTER PERMEASE YBHS-RELATED"/>
    <property type="match status" value="1"/>
</dbReference>